<comment type="similarity">
    <text evidence="2 6">Belongs to the acyl-CoA dehydrogenase family.</text>
</comment>
<dbReference type="Gene3D" id="2.40.110.10">
    <property type="entry name" value="Butyryl-CoA Dehydrogenase, subunit A, domain 2"/>
    <property type="match status" value="1"/>
</dbReference>
<name>A0AA38R7L0_9PEZI</name>
<organism evidence="10 11">
    <name type="scientific">Coniochaeta hoffmannii</name>
    <dbReference type="NCBI Taxonomy" id="91930"/>
    <lineage>
        <taxon>Eukaryota</taxon>
        <taxon>Fungi</taxon>
        <taxon>Dikarya</taxon>
        <taxon>Ascomycota</taxon>
        <taxon>Pezizomycotina</taxon>
        <taxon>Sordariomycetes</taxon>
        <taxon>Sordariomycetidae</taxon>
        <taxon>Coniochaetales</taxon>
        <taxon>Coniochaetaceae</taxon>
        <taxon>Coniochaeta</taxon>
    </lineage>
</organism>
<dbReference type="InterPro" id="IPR006091">
    <property type="entry name" value="Acyl-CoA_Oxase/DH_mid-dom"/>
</dbReference>
<dbReference type="PANTHER" id="PTHR48083:SF28">
    <property type="entry name" value="ACYL-COA DEHYDROGENASE FAMILY PROTEIN (AFU_ORTHOLOGUE AFUA_6G10880)-RELATED"/>
    <property type="match status" value="1"/>
</dbReference>
<keyword evidence="3 6" id="KW-0285">Flavoprotein</keyword>
<dbReference type="InterPro" id="IPR046373">
    <property type="entry name" value="Acyl-CoA_Oxase/DH_mid-dom_sf"/>
</dbReference>
<dbReference type="SUPFAM" id="SSF47203">
    <property type="entry name" value="Acyl-CoA dehydrogenase C-terminal domain-like"/>
    <property type="match status" value="1"/>
</dbReference>
<dbReference type="AlphaFoldDB" id="A0AA38R7L0"/>
<proteinExistence type="inferred from homology"/>
<evidence type="ECO:0000256" key="4">
    <source>
        <dbReference type="ARBA" id="ARBA00022827"/>
    </source>
</evidence>
<dbReference type="InterPro" id="IPR013786">
    <property type="entry name" value="AcylCoA_DH/ox_N"/>
</dbReference>
<evidence type="ECO:0000256" key="2">
    <source>
        <dbReference type="ARBA" id="ARBA00009347"/>
    </source>
</evidence>
<dbReference type="InterPro" id="IPR050741">
    <property type="entry name" value="Acyl-CoA_dehydrogenase"/>
</dbReference>
<dbReference type="InterPro" id="IPR037069">
    <property type="entry name" value="AcylCoA_DH/ox_N_sf"/>
</dbReference>
<dbReference type="InterPro" id="IPR036250">
    <property type="entry name" value="AcylCo_DH-like_C"/>
</dbReference>
<protein>
    <submittedName>
        <fullName evidence="10">Acyl-CoA dehydrogenase domain-containing protein</fullName>
    </submittedName>
</protein>
<dbReference type="GO" id="GO:0050660">
    <property type="term" value="F:flavin adenine dinucleotide binding"/>
    <property type="evidence" value="ECO:0007669"/>
    <property type="project" value="InterPro"/>
</dbReference>
<dbReference type="Proteomes" id="UP001174691">
    <property type="component" value="Unassembled WGS sequence"/>
</dbReference>
<dbReference type="PANTHER" id="PTHR48083">
    <property type="entry name" value="MEDIUM-CHAIN SPECIFIC ACYL-COA DEHYDROGENASE, MITOCHONDRIAL-RELATED"/>
    <property type="match status" value="1"/>
</dbReference>
<evidence type="ECO:0000259" key="9">
    <source>
        <dbReference type="Pfam" id="PF02771"/>
    </source>
</evidence>
<dbReference type="Pfam" id="PF02771">
    <property type="entry name" value="Acyl-CoA_dh_N"/>
    <property type="match status" value="1"/>
</dbReference>
<dbReference type="Gene3D" id="1.10.540.10">
    <property type="entry name" value="Acyl-CoA dehydrogenase/oxidase, N-terminal domain"/>
    <property type="match status" value="1"/>
</dbReference>
<feature type="domain" description="Acyl-CoA dehydrogenase/oxidase N-terminal" evidence="9">
    <location>
        <begin position="34"/>
        <end position="155"/>
    </location>
</feature>
<dbReference type="Gene3D" id="1.20.140.10">
    <property type="entry name" value="Butyryl-CoA Dehydrogenase, subunit A, domain 3"/>
    <property type="match status" value="1"/>
</dbReference>
<evidence type="ECO:0000259" key="7">
    <source>
        <dbReference type="Pfam" id="PF00441"/>
    </source>
</evidence>
<gene>
    <name evidence="10" type="ORF">NKR19_g10138</name>
</gene>
<reference evidence="10" key="1">
    <citation type="submission" date="2022-07" db="EMBL/GenBank/DDBJ databases">
        <title>Fungi with potential for degradation of polypropylene.</title>
        <authorList>
            <person name="Gostincar C."/>
        </authorList>
    </citation>
    <scope>NUCLEOTIDE SEQUENCE</scope>
    <source>
        <strain evidence="10">EXF-13287</strain>
    </source>
</reference>
<keyword evidence="4 6" id="KW-0274">FAD</keyword>
<dbReference type="EMBL" id="JANBVN010000297">
    <property type="protein sequence ID" value="KAJ9129906.1"/>
    <property type="molecule type" value="Genomic_DNA"/>
</dbReference>
<comment type="cofactor">
    <cofactor evidence="1 6">
        <name>FAD</name>
        <dbReference type="ChEBI" id="CHEBI:57692"/>
    </cofactor>
</comment>
<dbReference type="GO" id="GO:0033539">
    <property type="term" value="P:fatty acid beta-oxidation using acyl-CoA dehydrogenase"/>
    <property type="evidence" value="ECO:0007669"/>
    <property type="project" value="TreeGrafter"/>
</dbReference>
<dbReference type="Pfam" id="PF02770">
    <property type="entry name" value="Acyl-CoA_dh_M"/>
    <property type="match status" value="1"/>
</dbReference>
<evidence type="ECO:0000256" key="3">
    <source>
        <dbReference type="ARBA" id="ARBA00022630"/>
    </source>
</evidence>
<evidence type="ECO:0000313" key="10">
    <source>
        <dbReference type="EMBL" id="KAJ9129906.1"/>
    </source>
</evidence>
<comment type="caution">
    <text evidence="10">The sequence shown here is derived from an EMBL/GenBank/DDBJ whole genome shotgun (WGS) entry which is preliminary data.</text>
</comment>
<feature type="domain" description="Acyl-CoA dehydrogenase/oxidase C-terminal" evidence="7">
    <location>
        <begin position="266"/>
        <end position="419"/>
    </location>
</feature>
<evidence type="ECO:0000313" key="11">
    <source>
        <dbReference type="Proteomes" id="UP001174691"/>
    </source>
</evidence>
<evidence type="ECO:0000256" key="1">
    <source>
        <dbReference type="ARBA" id="ARBA00001974"/>
    </source>
</evidence>
<dbReference type="GO" id="GO:0003995">
    <property type="term" value="F:acyl-CoA dehydrogenase activity"/>
    <property type="evidence" value="ECO:0007669"/>
    <property type="project" value="TreeGrafter"/>
</dbReference>
<dbReference type="Pfam" id="PF00441">
    <property type="entry name" value="Acyl-CoA_dh_1"/>
    <property type="match status" value="1"/>
</dbReference>
<evidence type="ECO:0000256" key="6">
    <source>
        <dbReference type="RuleBase" id="RU362125"/>
    </source>
</evidence>
<dbReference type="SUPFAM" id="SSF56645">
    <property type="entry name" value="Acyl-CoA dehydrogenase NM domain-like"/>
    <property type="match status" value="1"/>
</dbReference>
<accession>A0AA38R7L0</accession>
<keyword evidence="5 6" id="KW-0560">Oxidoreductase</keyword>
<evidence type="ECO:0000259" key="8">
    <source>
        <dbReference type="Pfam" id="PF02770"/>
    </source>
</evidence>
<evidence type="ECO:0000256" key="5">
    <source>
        <dbReference type="ARBA" id="ARBA00023002"/>
    </source>
</evidence>
<dbReference type="GO" id="GO:0005737">
    <property type="term" value="C:cytoplasm"/>
    <property type="evidence" value="ECO:0007669"/>
    <property type="project" value="TreeGrafter"/>
</dbReference>
<dbReference type="InterPro" id="IPR009075">
    <property type="entry name" value="AcylCo_DH/oxidase_C"/>
</dbReference>
<keyword evidence="11" id="KW-1185">Reference proteome</keyword>
<feature type="domain" description="Acyl-CoA oxidase/dehydrogenase middle" evidence="8">
    <location>
        <begin position="159"/>
        <end position="254"/>
    </location>
</feature>
<dbReference type="InterPro" id="IPR009100">
    <property type="entry name" value="AcylCoA_DH/oxidase_NM_dom_sf"/>
</dbReference>
<sequence>MSTKSQVPEPLGNPAPFAEPAWYNSLASPYYNASHRRVQRAVRQHLEEHVFPNVEEWEEAGQVPVKAKRRHAQAGLAFQEMPPEYAQGMRLPGGVSREEWDIFHFIILYYELNRIASGGVIGGLGGGIAIGIPPVLNHGTEEQKRKWLPGIFSGELSFCLGATEPSGGSDLANLRTIARKTSDGRSYIVNGYKKWISGGMSATHMTTAVRTGGPGASGVSVLVIPLDSPGVSRRHIKNSGFNAGETAWVTLDNVVVPAENLLGRENRGFPVLMTNFNRERLIMAVGMNSMARACLEDAWAYAIDRQTFGKPLFSHQIIRHKLATLARYIESHWAWIEQIAYHAKVTGDIGPELASRIALAKVHGGRLLELANREAQQIFGGAGYQRGGVGSRVEQISRDLRVSLVGGGSEEIITDLAIRQEMAQSKKKGAKL</sequence>